<comment type="caution">
    <text evidence="1">The sequence shown here is derived from an EMBL/GenBank/DDBJ whole genome shotgun (WGS) entry which is preliminary data.</text>
</comment>
<dbReference type="EMBL" id="JACFXV010000054">
    <property type="protein sequence ID" value="MBA5778042.1"/>
    <property type="molecule type" value="Genomic_DNA"/>
</dbReference>
<gene>
    <name evidence="1" type="ORF">H2509_13000</name>
</gene>
<organism evidence="1 2">
    <name type="scientific">Stappia albiluteola</name>
    <dbReference type="NCBI Taxonomy" id="2758565"/>
    <lineage>
        <taxon>Bacteria</taxon>
        <taxon>Pseudomonadati</taxon>
        <taxon>Pseudomonadota</taxon>
        <taxon>Alphaproteobacteria</taxon>
        <taxon>Hyphomicrobiales</taxon>
        <taxon>Stappiaceae</taxon>
        <taxon>Stappia</taxon>
    </lineage>
</organism>
<dbReference type="InterPro" id="IPR009061">
    <property type="entry name" value="DNA-bd_dom_put_sf"/>
</dbReference>
<dbReference type="Gene3D" id="1.10.10.10">
    <property type="entry name" value="Winged helix-like DNA-binding domain superfamily/Winged helix DNA-binding domain"/>
    <property type="match status" value="1"/>
</dbReference>
<evidence type="ECO:0000313" key="1">
    <source>
        <dbReference type="EMBL" id="MBA5778042.1"/>
    </source>
</evidence>
<dbReference type="Proteomes" id="UP000541109">
    <property type="component" value="Unassembled WGS sequence"/>
</dbReference>
<name>A0A839AGM9_9HYPH</name>
<reference evidence="1 2" key="1">
    <citation type="submission" date="2020-07" db="EMBL/GenBank/DDBJ databases">
        <title>Stappia sp., F7233, whole genome shotgun sequencing project.</title>
        <authorList>
            <person name="Jiang S."/>
            <person name="Liu Z.W."/>
            <person name="Du Z.J."/>
        </authorList>
    </citation>
    <scope>NUCLEOTIDE SEQUENCE [LARGE SCALE GENOMIC DNA]</scope>
    <source>
        <strain evidence="1 2">F7233</strain>
    </source>
</reference>
<keyword evidence="2" id="KW-1185">Reference proteome</keyword>
<evidence type="ECO:0000313" key="2">
    <source>
        <dbReference type="Proteomes" id="UP000541109"/>
    </source>
</evidence>
<proteinExistence type="predicted"/>
<protein>
    <submittedName>
        <fullName evidence="1">Helix-turn-helix domain-containing protein</fullName>
    </submittedName>
</protein>
<accession>A0A839AGM9</accession>
<dbReference type="InterPro" id="IPR036388">
    <property type="entry name" value="WH-like_DNA-bd_sf"/>
</dbReference>
<sequence>MGRKYPSPHRLKSHRSYTYAEAAKTLGVDERTVRSWVKDGLPAISDQRPHLIEGHALKAHLKAKRRRRRHPCGAGEFFCLGCKAPRKPAFGEADFHPGNNGAGRIIALCGTCSTVMSQHTRETDLAGKWSSLKVSFKW</sequence>
<dbReference type="AlphaFoldDB" id="A0A839AGM9"/>
<dbReference type="RefSeq" id="WP_182166037.1">
    <property type="nucleotide sequence ID" value="NZ_JACFXV010000054.1"/>
</dbReference>
<dbReference type="SUPFAM" id="SSF46955">
    <property type="entry name" value="Putative DNA-binding domain"/>
    <property type="match status" value="1"/>
</dbReference>